<reference evidence="1" key="1">
    <citation type="submission" date="2014-09" db="EMBL/GenBank/DDBJ databases">
        <authorList>
            <person name="Magalhaes I.L.F."/>
            <person name="Oliveira U."/>
            <person name="Santos F.R."/>
            <person name="Vidigal T.H.D.A."/>
            <person name="Brescovit A.D."/>
            <person name="Santos A.J."/>
        </authorList>
    </citation>
    <scope>NUCLEOTIDE SEQUENCE</scope>
    <source>
        <tissue evidence="1">Shoot tissue taken approximately 20 cm above the soil surface</tissue>
    </source>
</reference>
<organism evidence="1">
    <name type="scientific">Arundo donax</name>
    <name type="common">Giant reed</name>
    <name type="synonym">Donax arundinaceus</name>
    <dbReference type="NCBI Taxonomy" id="35708"/>
    <lineage>
        <taxon>Eukaryota</taxon>
        <taxon>Viridiplantae</taxon>
        <taxon>Streptophyta</taxon>
        <taxon>Embryophyta</taxon>
        <taxon>Tracheophyta</taxon>
        <taxon>Spermatophyta</taxon>
        <taxon>Magnoliopsida</taxon>
        <taxon>Liliopsida</taxon>
        <taxon>Poales</taxon>
        <taxon>Poaceae</taxon>
        <taxon>PACMAD clade</taxon>
        <taxon>Arundinoideae</taxon>
        <taxon>Arundineae</taxon>
        <taxon>Arundo</taxon>
    </lineage>
</organism>
<dbReference type="EMBL" id="GBRH01194368">
    <property type="protein sequence ID" value="JAE03528.1"/>
    <property type="molecule type" value="Transcribed_RNA"/>
</dbReference>
<name>A0A0A9F5I3_ARUDO</name>
<dbReference type="AlphaFoldDB" id="A0A0A9F5I3"/>
<proteinExistence type="predicted"/>
<reference evidence="1" key="2">
    <citation type="journal article" date="2015" name="Data Brief">
        <title>Shoot transcriptome of the giant reed, Arundo donax.</title>
        <authorList>
            <person name="Barrero R.A."/>
            <person name="Guerrero F.D."/>
            <person name="Moolhuijzen P."/>
            <person name="Goolsby J.A."/>
            <person name="Tidwell J."/>
            <person name="Bellgard S.E."/>
            <person name="Bellgard M.I."/>
        </authorList>
    </citation>
    <scope>NUCLEOTIDE SEQUENCE</scope>
    <source>
        <tissue evidence="1">Shoot tissue taken approximately 20 cm above the soil surface</tissue>
    </source>
</reference>
<protein>
    <submittedName>
        <fullName evidence="1">PEP4</fullName>
    </submittedName>
</protein>
<sequence>MTSCLPLILCLYQSIENSLANAAGAASRSANFSNSGTTLSGVLT</sequence>
<evidence type="ECO:0000313" key="1">
    <source>
        <dbReference type="EMBL" id="JAE03528.1"/>
    </source>
</evidence>
<accession>A0A0A9F5I3</accession>